<sequence length="155" mass="17074">MEGQRTDRTVDKKLKLWQGARRRGEQPGGQGEKPATHQRSRDVMSVRARALGTKARPGTTRNTPHTLERSRGPAAHPEPAGGTAARPANMEQSTLTVRQAETYVYILKSGTALGWHPNTNDTESLRVLPGEKVLQKEDYASKGCLLVMFYGRALP</sequence>
<comment type="caution">
    <text evidence="2">The sequence shown here is derived from an EMBL/GenBank/DDBJ whole genome shotgun (WGS) entry which is preliminary data.</text>
</comment>
<reference evidence="2" key="1">
    <citation type="submission" date="2020-03" db="EMBL/GenBank/DDBJ databases">
        <authorList>
            <person name="Weist P."/>
        </authorList>
    </citation>
    <scope>NUCLEOTIDE SEQUENCE</scope>
</reference>
<organism evidence="2 3">
    <name type="scientific">Pleuronectes platessa</name>
    <name type="common">European plaice</name>
    <dbReference type="NCBI Taxonomy" id="8262"/>
    <lineage>
        <taxon>Eukaryota</taxon>
        <taxon>Metazoa</taxon>
        <taxon>Chordata</taxon>
        <taxon>Craniata</taxon>
        <taxon>Vertebrata</taxon>
        <taxon>Euteleostomi</taxon>
        <taxon>Actinopterygii</taxon>
        <taxon>Neopterygii</taxon>
        <taxon>Teleostei</taxon>
        <taxon>Neoteleostei</taxon>
        <taxon>Acanthomorphata</taxon>
        <taxon>Carangaria</taxon>
        <taxon>Pleuronectiformes</taxon>
        <taxon>Pleuronectoidei</taxon>
        <taxon>Pleuronectidae</taxon>
        <taxon>Pleuronectes</taxon>
    </lineage>
</organism>
<proteinExistence type="predicted"/>
<name>A0A9N7UJQ9_PLEPL</name>
<protein>
    <submittedName>
        <fullName evidence="2">Uncharacterized protein</fullName>
    </submittedName>
</protein>
<evidence type="ECO:0000313" key="3">
    <source>
        <dbReference type="Proteomes" id="UP001153269"/>
    </source>
</evidence>
<dbReference type="Proteomes" id="UP001153269">
    <property type="component" value="Unassembled WGS sequence"/>
</dbReference>
<feature type="region of interest" description="Disordered" evidence="1">
    <location>
        <begin position="1"/>
        <end position="91"/>
    </location>
</feature>
<feature type="compositionally biased region" description="Basic and acidic residues" evidence="1">
    <location>
        <begin position="1"/>
        <end position="14"/>
    </location>
</feature>
<dbReference type="AlphaFoldDB" id="A0A9N7UJQ9"/>
<evidence type="ECO:0000256" key="1">
    <source>
        <dbReference type="SAM" id="MobiDB-lite"/>
    </source>
</evidence>
<accession>A0A9N7UJQ9</accession>
<dbReference type="EMBL" id="CADEAL010001469">
    <property type="protein sequence ID" value="CAB1432710.1"/>
    <property type="molecule type" value="Genomic_DNA"/>
</dbReference>
<gene>
    <name evidence="2" type="ORF">PLEPLA_LOCUS20793</name>
</gene>
<keyword evidence="3" id="KW-1185">Reference proteome</keyword>
<evidence type="ECO:0000313" key="2">
    <source>
        <dbReference type="EMBL" id="CAB1432710.1"/>
    </source>
</evidence>